<sequence length="390" mass="44656">MTMRVIFAREPFPETTRASIFLAGPTPRSKDVRSWRPEALEILERLKFEGDVYFPEDRSGACEMNPETYSPQIEWEAIGLNRADSIVFWVPRNLETFPAFTTNVEWGVWGNSGKTVFGAPREAPKNSYLLHQAKKNGVPQFETLEETLKNAVQGLGMGSERKGGECEIPLHIWRTESFQAWLKSQKQAGNRLDGARVLWTFRVGANRANVFMWVVHARVWIESEKRHKTNEVVLSRTDISSVMLWKKQPNLLDSEIILVREFRSPARTPDGFIHELPGGSTFKQGVAPEKVAEEEINEETGFHFEPSRLKYFGSRQLAGTLSAHHGHLYSLRLTNRELAWFKKRAKTNEALGNANDSERTYVEIQRLRDVLSQRLVDWSTLGMILQIISQ</sequence>
<proteinExistence type="predicted"/>
<name>A0A1G2K571_9BACT</name>
<dbReference type="Pfam" id="PF15891">
    <property type="entry name" value="Nuc_deoxyri_tr2"/>
    <property type="match status" value="1"/>
</dbReference>
<evidence type="ECO:0000313" key="2">
    <source>
        <dbReference type="Proteomes" id="UP000177152"/>
    </source>
</evidence>
<dbReference type="Gene3D" id="3.90.79.10">
    <property type="entry name" value="Nucleoside Triphosphate Pyrophosphohydrolase"/>
    <property type="match status" value="1"/>
</dbReference>
<organism evidence="1 2">
    <name type="scientific">Candidatus Sungbacteria bacterium RIFCSPHIGHO2_01_FULL_47_32</name>
    <dbReference type="NCBI Taxonomy" id="1802264"/>
    <lineage>
        <taxon>Bacteria</taxon>
        <taxon>Candidatus Sungiibacteriota</taxon>
    </lineage>
</organism>
<gene>
    <name evidence="1" type="ORF">A2633_02805</name>
</gene>
<accession>A0A1G2K571</accession>
<dbReference type="InterPro" id="IPR039470">
    <property type="entry name" value="Nuc_deoxyri_tr2"/>
</dbReference>
<dbReference type="InterPro" id="IPR015797">
    <property type="entry name" value="NUDIX_hydrolase-like_dom_sf"/>
</dbReference>
<protein>
    <submittedName>
        <fullName evidence="1">Uncharacterized protein</fullName>
    </submittedName>
</protein>
<comment type="caution">
    <text evidence="1">The sequence shown here is derived from an EMBL/GenBank/DDBJ whole genome shotgun (WGS) entry which is preliminary data.</text>
</comment>
<dbReference type="SUPFAM" id="SSF55811">
    <property type="entry name" value="Nudix"/>
    <property type="match status" value="1"/>
</dbReference>
<dbReference type="Gene3D" id="3.40.50.450">
    <property type="match status" value="1"/>
</dbReference>
<dbReference type="Proteomes" id="UP000177152">
    <property type="component" value="Unassembled WGS sequence"/>
</dbReference>
<dbReference type="EMBL" id="MHQC01000038">
    <property type="protein sequence ID" value="OGZ94323.1"/>
    <property type="molecule type" value="Genomic_DNA"/>
</dbReference>
<dbReference type="AlphaFoldDB" id="A0A1G2K571"/>
<evidence type="ECO:0000313" key="1">
    <source>
        <dbReference type="EMBL" id="OGZ94323.1"/>
    </source>
</evidence>
<reference evidence="1 2" key="1">
    <citation type="journal article" date="2016" name="Nat. Commun.">
        <title>Thousands of microbial genomes shed light on interconnected biogeochemical processes in an aquifer system.</title>
        <authorList>
            <person name="Anantharaman K."/>
            <person name="Brown C.T."/>
            <person name="Hug L.A."/>
            <person name="Sharon I."/>
            <person name="Castelle C.J."/>
            <person name="Probst A.J."/>
            <person name="Thomas B.C."/>
            <person name="Singh A."/>
            <person name="Wilkins M.J."/>
            <person name="Karaoz U."/>
            <person name="Brodie E.L."/>
            <person name="Williams K.H."/>
            <person name="Hubbard S.S."/>
            <person name="Banfield J.F."/>
        </authorList>
    </citation>
    <scope>NUCLEOTIDE SEQUENCE [LARGE SCALE GENOMIC DNA]</scope>
</reference>